<dbReference type="OrthoDB" id="77656at2759"/>
<dbReference type="InterPro" id="IPR037485">
    <property type="entry name" value="PEX22"/>
</dbReference>
<evidence type="ECO:0000256" key="2">
    <source>
        <dbReference type="SAM" id="Phobius"/>
    </source>
</evidence>
<proteinExistence type="predicted"/>
<sequence length="272" mass="27984">MTLSQLISALYGRLEQLLSTAPRGAFSISGLLGLALLVYGYFQLRGNDNRGGNDRRRAQTQDPRQPAAEPRAQPAASNQAAQPTHPAAPSASNLSSAAQQQAHHAPCTPAGRAIAATLAGAKRVTLSLPGVLLLESSPSQLQESATVRPDAGELLRELAMLTDVYLIAHVADDVGEALATGALEAAGLLGSGPGQVRPHHVLCCSTLEGKVPIVRQLEPDLHIDGHAASVDELKRFLPRLLLVRPGGGAGGGAGGSSGNVGVANSLGEYFGL</sequence>
<dbReference type="AlphaFoldDB" id="A0A150G1I9"/>
<reference evidence="4" key="1">
    <citation type="journal article" date="2016" name="Nat. Commun.">
        <title>The Gonium pectorale genome demonstrates co-option of cell cycle regulation during the evolution of multicellularity.</title>
        <authorList>
            <person name="Hanschen E.R."/>
            <person name="Marriage T.N."/>
            <person name="Ferris P.J."/>
            <person name="Hamaji T."/>
            <person name="Toyoda A."/>
            <person name="Fujiyama A."/>
            <person name="Neme R."/>
            <person name="Noguchi H."/>
            <person name="Minakuchi Y."/>
            <person name="Suzuki M."/>
            <person name="Kawai-Toyooka H."/>
            <person name="Smith D.R."/>
            <person name="Sparks H."/>
            <person name="Anderson J."/>
            <person name="Bakaric R."/>
            <person name="Luria V."/>
            <person name="Karger A."/>
            <person name="Kirschner M.W."/>
            <person name="Durand P.M."/>
            <person name="Michod R.E."/>
            <person name="Nozaki H."/>
            <person name="Olson B.J."/>
        </authorList>
    </citation>
    <scope>NUCLEOTIDE SEQUENCE [LARGE SCALE GENOMIC DNA]</scope>
    <source>
        <strain evidence="4">NIES-2863</strain>
    </source>
</reference>
<feature type="region of interest" description="Disordered" evidence="1">
    <location>
        <begin position="48"/>
        <end position="108"/>
    </location>
</feature>
<feature type="compositionally biased region" description="Low complexity" evidence="1">
    <location>
        <begin position="63"/>
        <end position="108"/>
    </location>
</feature>
<dbReference type="PANTHER" id="PTHR34126">
    <property type="entry name" value="PEROXISOME BIOGENESIS PROTEIN 22"/>
    <property type="match status" value="1"/>
</dbReference>
<accession>A0A150G1I9</accession>
<evidence type="ECO:0000313" key="3">
    <source>
        <dbReference type="EMBL" id="KXZ43707.1"/>
    </source>
</evidence>
<gene>
    <name evidence="3" type="ORF">GPECTOR_82g241</name>
</gene>
<dbReference type="STRING" id="33097.A0A150G1I9"/>
<keyword evidence="4" id="KW-1185">Reference proteome</keyword>
<evidence type="ECO:0000256" key="1">
    <source>
        <dbReference type="SAM" id="MobiDB-lite"/>
    </source>
</evidence>
<feature type="compositionally biased region" description="Basic and acidic residues" evidence="1">
    <location>
        <begin position="48"/>
        <end position="59"/>
    </location>
</feature>
<dbReference type="PANTHER" id="PTHR34126:SF1">
    <property type="entry name" value="PEROXISOME BIOGENESIS PROTEIN 22"/>
    <property type="match status" value="1"/>
</dbReference>
<dbReference type="Proteomes" id="UP000075714">
    <property type="component" value="Unassembled WGS sequence"/>
</dbReference>
<evidence type="ECO:0008006" key="5">
    <source>
        <dbReference type="Google" id="ProtNLM"/>
    </source>
</evidence>
<dbReference type="EMBL" id="LSYV01000083">
    <property type="protein sequence ID" value="KXZ43707.1"/>
    <property type="molecule type" value="Genomic_DNA"/>
</dbReference>
<name>A0A150G1I9_GONPE</name>
<feature type="transmembrane region" description="Helical" evidence="2">
    <location>
        <begin position="24"/>
        <end position="42"/>
    </location>
</feature>
<keyword evidence="2" id="KW-0812">Transmembrane</keyword>
<organism evidence="3 4">
    <name type="scientific">Gonium pectorale</name>
    <name type="common">Green alga</name>
    <dbReference type="NCBI Taxonomy" id="33097"/>
    <lineage>
        <taxon>Eukaryota</taxon>
        <taxon>Viridiplantae</taxon>
        <taxon>Chlorophyta</taxon>
        <taxon>core chlorophytes</taxon>
        <taxon>Chlorophyceae</taxon>
        <taxon>CS clade</taxon>
        <taxon>Chlamydomonadales</taxon>
        <taxon>Volvocaceae</taxon>
        <taxon>Gonium</taxon>
    </lineage>
</organism>
<comment type="caution">
    <text evidence="3">The sequence shown here is derived from an EMBL/GenBank/DDBJ whole genome shotgun (WGS) entry which is preliminary data.</text>
</comment>
<keyword evidence="2" id="KW-1133">Transmembrane helix</keyword>
<keyword evidence="2" id="KW-0472">Membrane</keyword>
<protein>
    <recommendedName>
        <fullName evidence="5">Peroxisome biogenesis protein 22</fullName>
    </recommendedName>
</protein>
<dbReference type="GO" id="GO:0007031">
    <property type="term" value="P:peroxisome organization"/>
    <property type="evidence" value="ECO:0007669"/>
    <property type="project" value="InterPro"/>
</dbReference>
<dbReference type="Pfam" id="PF22978">
    <property type="entry name" value="HAD_Pex22"/>
    <property type="match status" value="1"/>
</dbReference>
<evidence type="ECO:0000313" key="4">
    <source>
        <dbReference type="Proteomes" id="UP000075714"/>
    </source>
</evidence>